<sequence length="158" mass="16763">MRLRTALGLAALLAGPVPAAAAEIDLPAVAACVEAHAAMGDFPAPCLAKTMAECRAIPPDSPALASQCFREARESWFDGIAAHMAEIRKTAPEEIAAIAGIELKYDLMADMTQCDRMEELALVGPGAAEDIQRQKDTCAAAAAGKAYIRLLWRSRNLQ</sequence>
<accession>A0ABV3XW39</accession>
<evidence type="ECO:0008006" key="4">
    <source>
        <dbReference type="Google" id="ProtNLM"/>
    </source>
</evidence>
<protein>
    <recommendedName>
        <fullName evidence="4">DUF1311 domain-containing protein</fullName>
    </recommendedName>
</protein>
<name>A0ABV3XW39_9RHOB</name>
<evidence type="ECO:0000313" key="3">
    <source>
        <dbReference type="Proteomes" id="UP001560019"/>
    </source>
</evidence>
<evidence type="ECO:0000313" key="2">
    <source>
        <dbReference type="EMBL" id="MEX5729539.1"/>
    </source>
</evidence>
<feature type="signal peptide" evidence="1">
    <location>
        <begin position="1"/>
        <end position="21"/>
    </location>
</feature>
<dbReference type="EMBL" id="JBEHHI010000003">
    <property type="protein sequence ID" value="MEX5729539.1"/>
    <property type="molecule type" value="Genomic_DNA"/>
</dbReference>
<keyword evidence="3" id="KW-1185">Reference proteome</keyword>
<organism evidence="2 3">
    <name type="scientific">Rhodovulum iodosum</name>
    <dbReference type="NCBI Taxonomy" id="68291"/>
    <lineage>
        <taxon>Bacteria</taxon>
        <taxon>Pseudomonadati</taxon>
        <taxon>Pseudomonadota</taxon>
        <taxon>Alphaproteobacteria</taxon>
        <taxon>Rhodobacterales</taxon>
        <taxon>Paracoccaceae</taxon>
        <taxon>Rhodovulum</taxon>
    </lineage>
</organism>
<comment type="caution">
    <text evidence="2">The sequence shown here is derived from an EMBL/GenBank/DDBJ whole genome shotgun (WGS) entry which is preliminary data.</text>
</comment>
<keyword evidence="1" id="KW-0732">Signal</keyword>
<gene>
    <name evidence="2" type="ORF">Ga0609869_002892</name>
</gene>
<proteinExistence type="predicted"/>
<feature type="chain" id="PRO_5045335959" description="DUF1311 domain-containing protein" evidence="1">
    <location>
        <begin position="22"/>
        <end position="158"/>
    </location>
</feature>
<reference evidence="2 3" key="1">
    <citation type="submission" date="2024-06" db="EMBL/GenBank/DDBJ databases">
        <title>Genome of Rhodovulum iodosum, a marine photoferrotroph.</title>
        <authorList>
            <person name="Bianchini G."/>
            <person name="Nikeleit V."/>
            <person name="Kappler A."/>
            <person name="Bryce C."/>
            <person name="Sanchez-Baracaldo P."/>
        </authorList>
    </citation>
    <scope>NUCLEOTIDE SEQUENCE [LARGE SCALE GENOMIC DNA]</scope>
    <source>
        <strain evidence="2 3">UT/N1</strain>
    </source>
</reference>
<evidence type="ECO:0000256" key="1">
    <source>
        <dbReference type="SAM" id="SignalP"/>
    </source>
</evidence>
<dbReference type="Proteomes" id="UP001560019">
    <property type="component" value="Unassembled WGS sequence"/>
</dbReference>
<dbReference type="RefSeq" id="WP_125403901.1">
    <property type="nucleotide sequence ID" value="NZ_JBEHHI010000003.1"/>
</dbReference>